<dbReference type="OrthoDB" id="884804at2"/>
<sequence>MNDTPSIKQIVIDFIYIREQLKILFKDKIEYQPIVDFILAKDYLDDNLEIPFPRMKDIEEATGLKSHILRKLLLQMHNHIFGFTNNLKLSFNKVLYHFTINYYGKNCYFIMDKLEHLPRVGENISLPFVKAITNINWFYVEEIQHEFQDTTQNIHITLKVGSYNSFWHFRKDQALELNEVGFRDSLDLSDSQLKKKVYSNNHWHKYK</sequence>
<dbReference type="EMBL" id="FNVP01000016">
    <property type="protein sequence ID" value="SEG47862.1"/>
    <property type="molecule type" value="Genomic_DNA"/>
</dbReference>
<gene>
    <name evidence="1" type="ORF">SAMN04488130_11617</name>
</gene>
<reference evidence="2" key="1">
    <citation type="submission" date="2016-10" db="EMBL/GenBank/DDBJ databases">
        <authorList>
            <person name="Varghese N."/>
            <person name="Submissions S."/>
        </authorList>
    </citation>
    <scope>NUCLEOTIDE SEQUENCE [LARGE SCALE GENOMIC DNA]</scope>
    <source>
        <strain evidence="2">CGMCC 1.9230</strain>
    </source>
</reference>
<keyword evidence="2" id="KW-1185">Reference proteome</keyword>
<dbReference type="RefSeq" id="WP_104000866.1">
    <property type="nucleotide sequence ID" value="NZ_FNVP01000016.1"/>
</dbReference>
<protein>
    <submittedName>
        <fullName evidence="1">Uncharacterized protein</fullName>
    </submittedName>
</protein>
<evidence type="ECO:0000313" key="2">
    <source>
        <dbReference type="Proteomes" id="UP000236737"/>
    </source>
</evidence>
<accession>A0A1H6AHJ3</accession>
<proteinExistence type="predicted"/>
<name>A0A1H6AHJ3_9FLAO</name>
<dbReference type="AlphaFoldDB" id="A0A1H6AHJ3"/>
<organism evidence="1 2">
    <name type="scientific">Flavobacterium urumqiense</name>
    <dbReference type="NCBI Taxonomy" id="935224"/>
    <lineage>
        <taxon>Bacteria</taxon>
        <taxon>Pseudomonadati</taxon>
        <taxon>Bacteroidota</taxon>
        <taxon>Flavobacteriia</taxon>
        <taxon>Flavobacteriales</taxon>
        <taxon>Flavobacteriaceae</taxon>
        <taxon>Flavobacterium</taxon>
    </lineage>
</organism>
<dbReference type="Proteomes" id="UP000236737">
    <property type="component" value="Unassembled WGS sequence"/>
</dbReference>
<evidence type="ECO:0000313" key="1">
    <source>
        <dbReference type="EMBL" id="SEG47862.1"/>
    </source>
</evidence>